<feature type="transmembrane region" description="Helical" evidence="9">
    <location>
        <begin position="93"/>
        <end position="116"/>
    </location>
</feature>
<dbReference type="Pfam" id="PF04290">
    <property type="entry name" value="DctQ"/>
    <property type="match status" value="1"/>
</dbReference>
<comment type="subcellular location">
    <subcellularLocation>
        <location evidence="1 9">Cell inner membrane</location>
        <topology evidence="1 9">Multi-pass membrane protein</topology>
    </subcellularLocation>
</comment>
<dbReference type="Proteomes" id="UP001139095">
    <property type="component" value="Unassembled WGS sequence"/>
</dbReference>
<reference evidence="11" key="1">
    <citation type="submission" date="2021-10" db="EMBL/GenBank/DDBJ databases">
        <title>Marinomonas pontica sp. nov., isolated from the Black Sea.</title>
        <authorList>
            <person name="Zhao L.-H."/>
            <person name="Xue J.-H."/>
        </authorList>
    </citation>
    <scope>NUCLEOTIDE SEQUENCE</scope>
    <source>
        <strain evidence="11">E8</strain>
    </source>
</reference>
<gene>
    <name evidence="11" type="ORF">LG368_10850</name>
</gene>
<evidence type="ECO:0000256" key="6">
    <source>
        <dbReference type="ARBA" id="ARBA00022989"/>
    </source>
</evidence>
<feature type="domain" description="Tripartite ATP-independent periplasmic transporters DctQ component" evidence="10">
    <location>
        <begin position="31"/>
        <end position="162"/>
    </location>
</feature>
<dbReference type="RefSeq" id="WP_226754740.1">
    <property type="nucleotide sequence ID" value="NZ_JAJATW010000015.1"/>
</dbReference>
<keyword evidence="7 9" id="KW-0472">Membrane</keyword>
<dbReference type="EMBL" id="JAJATW010000015">
    <property type="protein sequence ID" value="MCB5162391.1"/>
    <property type="molecule type" value="Genomic_DNA"/>
</dbReference>
<evidence type="ECO:0000313" key="11">
    <source>
        <dbReference type="EMBL" id="MCB5162391.1"/>
    </source>
</evidence>
<keyword evidence="2 9" id="KW-0813">Transport</keyword>
<dbReference type="PANTHER" id="PTHR35011:SF4">
    <property type="entry name" value="SLL1102 PROTEIN"/>
    <property type="match status" value="1"/>
</dbReference>
<evidence type="ECO:0000256" key="3">
    <source>
        <dbReference type="ARBA" id="ARBA00022475"/>
    </source>
</evidence>
<evidence type="ECO:0000256" key="4">
    <source>
        <dbReference type="ARBA" id="ARBA00022519"/>
    </source>
</evidence>
<keyword evidence="12" id="KW-1185">Reference proteome</keyword>
<name>A0A9X1IQM3_9GAMM</name>
<feature type="transmembrane region" description="Helical" evidence="9">
    <location>
        <begin position="12"/>
        <end position="37"/>
    </location>
</feature>
<keyword evidence="6 9" id="KW-1133">Transmembrane helix</keyword>
<evidence type="ECO:0000256" key="2">
    <source>
        <dbReference type="ARBA" id="ARBA00022448"/>
    </source>
</evidence>
<organism evidence="11 12">
    <name type="scientific">Marinomonas algarum</name>
    <dbReference type="NCBI Taxonomy" id="2883105"/>
    <lineage>
        <taxon>Bacteria</taxon>
        <taxon>Pseudomonadati</taxon>
        <taxon>Pseudomonadota</taxon>
        <taxon>Gammaproteobacteria</taxon>
        <taxon>Oceanospirillales</taxon>
        <taxon>Oceanospirillaceae</taxon>
        <taxon>Marinomonas</taxon>
    </lineage>
</organism>
<accession>A0A9X1IQM3</accession>
<protein>
    <recommendedName>
        <fullName evidence="9">TRAP transporter small permease protein</fullName>
    </recommendedName>
</protein>
<comment type="function">
    <text evidence="9">Part of the tripartite ATP-independent periplasmic (TRAP) transport system.</text>
</comment>
<evidence type="ECO:0000313" key="12">
    <source>
        <dbReference type="Proteomes" id="UP001139095"/>
    </source>
</evidence>
<dbReference type="InterPro" id="IPR055348">
    <property type="entry name" value="DctQ"/>
</dbReference>
<proteinExistence type="inferred from homology"/>
<feature type="transmembrane region" description="Helical" evidence="9">
    <location>
        <begin position="49"/>
        <end position="72"/>
    </location>
</feature>
<comment type="similarity">
    <text evidence="8 9">Belongs to the TRAP transporter small permease family.</text>
</comment>
<keyword evidence="4 9" id="KW-0997">Cell inner membrane</keyword>
<evidence type="ECO:0000256" key="1">
    <source>
        <dbReference type="ARBA" id="ARBA00004429"/>
    </source>
</evidence>
<sequence length="187" mass="21217">MIMTAIRRYCLGVHTVVAFVGNSVSYLMPVLACVVAFEVFSRYILDEPTIWAYDVSLFLFGYIAALGGAYAQQQRAHINVDILYNKVSARTKGIFNLFSFALAMFFVVIICKMSIGKFEEALEFNYRRQSEWAPQTHHYWLMITVACVLLILQLSSDWINSFHQAITGKPLLLAPSQESQETQEGNP</sequence>
<comment type="caution">
    <text evidence="11">The sequence shown here is derived from an EMBL/GenBank/DDBJ whole genome shotgun (WGS) entry which is preliminary data.</text>
</comment>
<evidence type="ECO:0000256" key="8">
    <source>
        <dbReference type="ARBA" id="ARBA00038436"/>
    </source>
</evidence>
<evidence type="ECO:0000256" key="5">
    <source>
        <dbReference type="ARBA" id="ARBA00022692"/>
    </source>
</evidence>
<evidence type="ECO:0000256" key="7">
    <source>
        <dbReference type="ARBA" id="ARBA00023136"/>
    </source>
</evidence>
<evidence type="ECO:0000256" key="9">
    <source>
        <dbReference type="RuleBase" id="RU369079"/>
    </source>
</evidence>
<feature type="transmembrane region" description="Helical" evidence="9">
    <location>
        <begin position="136"/>
        <end position="154"/>
    </location>
</feature>
<dbReference type="PANTHER" id="PTHR35011">
    <property type="entry name" value="2,3-DIKETO-L-GULONATE TRAP TRANSPORTER SMALL PERMEASE PROTEIN YIAM"/>
    <property type="match status" value="1"/>
</dbReference>
<dbReference type="GO" id="GO:0022857">
    <property type="term" value="F:transmembrane transporter activity"/>
    <property type="evidence" value="ECO:0007669"/>
    <property type="project" value="UniProtKB-UniRule"/>
</dbReference>
<dbReference type="InterPro" id="IPR007387">
    <property type="entry name" value="TRAP_DctQ"/>
</dbReference>
<keyword evidence="5 9" id="KW-0812">Transmembrane</keyword>
<keyword evidence="3" id="KW-1003">Cell membrane</keyword>
<dbReference type="GO" id="GO:0005886">
    <property type="term" value="C:plasma membrane"/>
    <property type="evidence" value="ECO:0007669"/>
    <property type="project" value="UniProtKB-SubCell"/>
</dbReference>
<evidence type="ECO:0000259" key="10">
    <source>
        <dbReference type="Pfam" id="PF04290"/>
    </source>
</evidence>
<dbReference type="AlphaFoldDB" id="A0A9X1IQM3"/>
<comment type="subunit">
    <text evidence="9">The complex comprises the extracytoplasmic solute receptor protein and the two transmembrane proteins.</text>
</comment>